<proteinExistence type="predicted"/>
<evidence type="ECO:0000313" key="2">
    <source>
        <dbReference type="EMBL" id="KUK81180.1"/>
    </source>
</evidence>
<dbReference type="EMBL" id="LGGS01000171">
    <property type="protein sequence ID" value="KUK81180.1"/>
    <property type="molecule type" value="Genomic_DNA"/>
</dbReference>
<name>A0A101HRM7_9FIRM</name>
<evidence type="ECO:0000256" key="1">
    <source>
        <dbReference type="SAM" id="Phobius"/>
    </source>
</evidence>
<keyword evidence="1" id="KW-1133">Transmembrane helix</keyword>
<feature type="non-terminal residue" evidence="2">
    <location>
        <position position="74"/>
    </location>
</feature>
<comment type="caution">
    <text evidence="2">The sequence shown here is derived from an EMBL/GenBank/DDBJ whole genome shotgun (WGS) entry which is preliminary data.</text>
</comment>
<dbReference type="AlphaFoldDB" id="A0A101HRM7"/>
<dbReference type="Proteomes" id="UP000054705">
    <property type="component" value="Unassembled WGS sequence"/>
</dbReference>
<organism evidence="2 3">
    <name type="scientific">Pelotomaculum thermopropionicum</name>
    <dbReference type="NCBI Taxonomy" id="110500"/>
    <lineage>
        <taxon>Bacteria</taxon>
        <taxon>Bacillati</taxon>
        <taxon>Bacillota</taxon>
        <taxon>Clostridia</taxon>
        <taxon>Eubacteriales</taxon>
        <taxon>Desulfotomaculaceae</taxon>
        <taxon>Pelotomaculum</taxon>
    </lineage>
</organism>
<protein>
    <submittedName>
        <fullName evidence="2">Uncharacterized protein</fullName>
    </submittedName>
</protein>
<feature type="transmembrane region" description="Helical" evidence="1">
    <location>
        <begin position="24"/>
        <end position="44"/>
    </location>
</feature>
<sequence length="74" mass="8734">MLCVFILMLDLVLSSSMYNQNIYPFISIRFILLVILVMLGIILLYHTKSYLYCKNFNKFFLVELTYVVFPLLAV</sequence>
<reference evidence="3" key="1">
    <citation type="journal article" date="2015" name="MBio">
        <title>Genome-Resolved Metagenomic Analysis Reveals Roles for Candidate Phyla and Other Microbial Community Members in Biogeochemical Transformations in Oil Reservoirs.</title>
        <authorList>
            <person name="Hu P."/>
            <person name="Tom L."/>
            <person name="Singh A."/>
            <person name="Thomas B.C."/>
            <person name="Baker B.J."/>
            <person name="Piceno Y.M."/>
            <person name="Andersen G.L."/>
            <person name="Banfield J.F."/>
        </authorList>
    </citation>
    <scope>NUCLEOTIDE SEQUENCE [LARGE SCALE GENOMIC DNA]</scope>
</reference>
<accession>A0A101HRM7</accession>
<keyword evidence="1" id="KW-0472">Membrane</keyword>
<gene>
    <name evidence="2" type="ORF">XD97_0716</name>
</gene>
<evidence type="ECO:0000313" key="3">
    <source>
        <dbReference type="Proteomes" id="UP000054705"/>
    </source>
</evidence>
<keyword evidence="1" id="KW-0812">Transmembrane</keyword>